<keyword evidence="5 7" id="KW-1133">Transmembrane helix</keyword>
<dbReference type="OMA" id="VYIMAPV"/>
<feature type="transmembrane region" description="Helical" evidence="7">
    <location>
        <begin position="97"/>
        <end position="119"/>
    </location>
</feature>
<dbReference type="Proteomes" id="UP000260363">
    <property type="component" value="Chromosome"/>
</dbReference>
<dbReference type="GO" id="GO:0009306">
    <property type="term" value="P:protein secretion"/>
    <property type="evidence" value="ECO:0007669"/>
    <property type="project" value="InterPro"/>
</dbReference>
<feature type="chain" id="PRO_5002184545" evidence="8">
    <location>
        <begin position="22"/>
        <end position="311"/>
    </location>
</feature>
<dbReference type="GO" id="GO:0005886">
    <property type="term" value="C:plasma membrane"/>
    <property type="evidence" value="ECO:0007669"/>
    <property type="project" value="UniProtKB-SubCell"/>
</dbReference>
<comment type="similarity">
    <text evidence="2">Belongs to the FliP/MopC/SpaP family.</text>
</comment>
<keyword evidence="4 7" id="KW-0812">Transmembrane</keyword>
<dbReference type="EMBL" id="CP007217">
    <property type="protein sequence ID" value="AJR10916.1"/>
    <property type="molecule type" value="Genomic_DNA"/>
</dbReference>
<feature type="signal peptide" evidence="8">
    <location>
        <begin position="1"/>
        <end position="21"/>
    </location>
</feature>
<dbReference type="NCBIfam" id="NF009438">
    <property type="entry name" value="PRK12797.1"/>
    <property type="match status" value="1"/>
</dbReference>
<evidence type="ECO:0000256" key="6">
    <source>
        <dbReference type="ARBA" id="ARBA00023136"/>
    </source>
</evidence>
<name>A0A0C5X0T3_CHLMR</name>
<evidence type="ECO:0000256" key="1">
    <source>
        <dbReference type="ARBA" id="ARBA00004651"/>
    </source>
</evidence>
<feature type="transmembrane region" description="Helical" evidence="7">
    <location>
        <begin position="286"/>
        <end position="310"/>
    </location>
</feature>
<protein>
    <submittedName>
        <fullName evidence="9">Uncharacterized protein</fullName>
    </submittedName>
</protein>
<comment type="subcellular location">
    <subcellularLocation>
        <location evidence="1">Cell membrane</location>
        <topology evidence="1">Multi-pass membrane protein</topology>
    </subcellularLocation>
</comment>
<dbReference type="RefSeq" id="WP_010232273.1">
    <property type="nucleotide sequence ID" value="NZ_CP007217.1"/>
</dbReference>
<evidence type="ECO:0000256" key="5">
    <source>
        <dbReference type="ARBA" id="ARBA00022989"/>
    </source>
</evidence>
<feature type="transmembrane region" description="Helical" evidence="7">
    <location>
        <begin position="254"/>
        <end position="274"/>
    </location>
</feature>
<dbReference type="STRING" id="83560.NC80_04295"/>
<sequence length="311" mass="34185">MRLICRIFFFLCVLSAPQGFSNVCSDASCSKVQGSSSCRPCGATPQQEIQDSPGTPPPPFRCPSYRQPVEAQDLLASQEDLSSGAFSDTYPDLTTQAVIILFLALSPFLVMLLTSYLKIIITLVLLRNALGVQQTPPSQVLNGIALILSIYVMFPTGMAMYNDAKKGIESDAVPRDLFSAEGAETVFVALNKSKEPLRSFLINNTPKPQIQSFYKISQKTFPPELRQQLTPSDFVVVIPAFIMGQIKNAFEIGVLIYLPFFVIDLVTANVLVAMQMMMLSPLSISLPLKLLLVVMVDGWTLLLEGLMISFK</sequence>
<dbReference type="GeneID" id="31473819"/>
<evidence type="ECO:0000256" key="8">
    <source>
        <dbReference type="SAM" id="SignalP"/>
    </source>
</evidence>
<accession>A0A0C5X0T3</accession>
<dbReference type="PRINTS" id="PR01302">
    <property type="entry name" value="TYPE3IMPPROT"/>
</dbReference>
<dbReference type="Pfam" id="PF00813">
    <property type="entry name" value="FliP"/>
    <property type="match status" value="1"/>
</dbReference>
<keyword evidence="6 7" id="KW-0472">Membrane</keyword>
<dbReference type="InterPro" id="IPR005773">
    <property type="entry name" value="T3SS_YscR-like"/>
</dbReference>
<reference evidence="9 10" key="1">
    <citation type="submission" date="2014-02" db="EMBL/GenBank/DDBJ databases">
        <authorList>
            <person name="Chen C."/>
            <person name="Conrad T.A."/>
            <person name="Zhou Z."/>
            <person name="Lai Z."/>
            <person name="Zhong G."/>
        </authorList>
    </citation>
    <scope>NUCLEOTIDE SEQUENCE [LARGE SCALE GENOMIC DNA]</scope>
    <source>
        <strain evidence="9 10">Nigg3-28</strain>
    </source>
</reference>
<dbReference type="PROSITE" id="PS01061">
    <property type="entry name" value="FLIP_2"/>
    <property type="match status" value="1"/>
</dbReference>
<proteinExistence type="inferred from homology"/>
<evidence type="ECO:0000256" key="7">
    <source>
        <dbReference type="SAM" id="Phobius"/>
    </source>
</evidence>
<evidence type="ECO:0000256" key="2">
    <source>
        <dbReference type="ARBA" id="ARBA00006257"/>
    </source>
</evidence>
<dbReference type="PANTHER" id="PTHR30587:SF0">
    <property type="entry name" value="FLAGELLAR BIOSYNTHETIC PROTEIN FLIP"/>
    <property type="match status" value="1"/>
</dbReference>
<evidence type="ECO:0000313" key="10">
    <source>
        <dbReference type="Proteomes" id="UP000260363"/>
    </source>
</evidence>
<dbReference type="NCBIfam" id="TIGR01102">
    <property type="entry name" value="yscR"/>
    <property type="match status" value="1"/>
</dbReference>
<dbReference type="AlphaFoldDB" id="A0A0C5X0T3"/>
<organism evidence="9 10">
    <name type="scientific">Chlamydia muridarum</name>
    <dbReference type="NCBI Taxonomy" id="83560"/>
    <lineage>
        <taxon>Bacteria</taxon>
        <taxon>Pseudomonadati</taxon>
        <taxon>Chlamydiota</taxon>
        <taxon>Chlamydiia</taxon>
        <taxon>Chlamydiales</taxon>
        <taxon>Chlamydiaceae</taxon>
        <taxon>Chlamydia/Chlamydophila group</taxon>
        <taxon>Chlamydia</taxon>
    </lineage>
</organism>
<evidence type="ECO:0000313" key="9">
    <source>
        <dbReference type="EMBL" id="AJR10916.1"/>
    </source>
</evidence>
<dbReference type="PATRIC" id="fig|83560.3.peg.903"/>
<feature type="transmembrane region" description="Helical" evidence="7">
    <location>
        <begin position="140"/>
        <end position="161"/>
    </location>
</feature>
<keyword evidence="8" id="KW-0732">Signal</keyword>
<dbReference type="InterPro" id="IPR005838">
    <property type="entry name" value="T3SS_IM_P"/>
</dbReference>
<keyword evidence="3" id="KW-1003">Cell membrane</keyword>
<gene>
    <name evidence="9" type="ORF">BD36_04575</name>
</gene>
<evidence type="ECO:0000256" key="3">
    <source>
        <dbReference type="ARBA" id="ARBA00022475"/>
    </source>
</evidence>
<dbReference type="PANTHER" id="PTHR30587">
    <property type="entry name" value="FLAGELLAR BIOSYNTHETIC PROTEIN FLIP"/>
    <property type="match status" value="1"/>
</dbReference>
<evidence type="ECO:0000256" key="4">
    <source>
        <dbReference type="ARBA" id="ARBA00022692"/>
    </source>
</evidence>